<accession>A0A8S5SYA1</accession>
<sequence length="91" mass="10546">MAKKKAEEVKEEVVQEVVEEKTEKVEEPKKEIKKTLVANTAFNDKYTGVKYLEKTEFVVVDEDVETTKIKENQYKISAKRAEDFKAKGFVD</sequence>
<evidence type="ECO:0000313" key="1">
    <source>
        <dbReference type="EMBL" id="DAF55872.1"/>
    </source>
</evidence>
<protein>
    <submittedName>
        <fullName evidence="1">Uncharacterized protein</fullName>
    </submittedName>
</protein>
<reference evidence="1" key="1">
    <citation type="journal article" date="2021" name="Proc. Natl. Acad. Sci. U.S.A.">
        <title>A Catalog of Tens of Thousands of Viruses from Human Metagenomes Reveals Hidden Associations with Chronic Diseases.</title>
        <authorList>
            <person name="Tisza M.J."/>
            <person name="Buck C.B."/>
        </authorList>
    </citation>
    <scope>NUCLEOTIDE SEQUENCE</scope>
    <source>
        <strain evidence="1">CtKPn8</strain>
    </source>
</reference>
<dbReference type="EMBL" id="BK032702">
    <property type="protein sequence ID" value="DAF55872.1"/>
    <property type="molecule type" value="Genomic_DNA"/>
</dbReference>
<proteinExistence type="predicted"/>
<organism evidence="1">
    <name type="scientific">Myoviridae sp. ctKPn8</name>
    <dbReference type="NCBI Taxonomy" id="2827676"/>
    <lineage>
        <taxon>Viruses</taxon>
        <taxon>Duplodnaviria</taxon>
        <taxon>Heunggongvirae</taxon>
        <taxon>Uroviricota</taxon>
        <taxon>Caudoviricetes</taxon>
    </lineage>
</organism>
<name>A0A8S5SYA1_9CAUD</name>